<dbReference type="STRING" id="1867952.MTBPR1_40089"/>
<dbReference type="InterPro" id="IPR016047">
    <property type="entry name" value="M23ase_b-sheet_dom"/>
</dbReference>
<sequence>MKRMFHNARAMIIGKFALTFFAFLLLSPSVWAGKIAPAPNMILPIECELGWNCWIANYVDHDRTKAAKDYACGTQTYNAHKGTDFMIRNYRDMQAGVVVRAASDGFVVGTRDGMKDIDFRKLPKEKIAKKKCGNGVRLKHENGWITQYCHLRKNSVKVKKGDAVKQGDIIGLVGHSGMASFPHLHFQIEYIPEGSTKRTGHAVDPFVGVSRLDKCKASNKALWPKPVMNELAYRKLDIFDIGFSATQPKHSGLVQGLYDDETLSIRSPRLFLWGRFLHVKKGDIITFTITAPDGESVLNYTSTIEKDQAYRTLHAGLRKPTLNWENGVYRGLIKLVRNDDNGGRIYKSDSTITLK</sequence>
<dbReference type="Proteomes" id="UP000231658">
    <property type="component" value="Unassembled WGS sequence"/>
</dbReference>
<dbReference type="PANTHER" id="PTHR21666:SF270">
    <property type="entry name" value="MUREIN HYDROLASE ACTIVATOR ENVC"/>
    <property type="match status" value="1"/>
</dbReference>
<reference evidence="2 3" key="1">
    <citation type="submission" date="2016-07" db="EMBL/GenBank/DDBJ databases">
        <authorList>
            <person name="Lefevre C.T."/>
        </authorList>
    </citation>
    <scope>NUCLEOTIDE SEQUENCE [LARGE SCALE GENOMIC DNA]</scope>
    <source>
        <strain evidence="2">PR1</strain>
    </source>
</reference>
<dbReference type="SUPFAM" id="SSF51261">
    <property type="entry name" value="Duplicated hybrid motif"/>
    <property type="match status" value="1"/>
</dbReference>
<organism evidence="2 3">
    <name type="scientific">Candidatus Terasakiella magnetica</name>
    <dbReference type="NCBI Taxonomy" id="1867952"/>
    <lineage>
        <taxon>Bacteria</taxon>
        <taxon>Pseudomonadati</taxon>
        <taxon>Pseudomonadota</taxon>
        <taxon>Alphaproteobacteria</taxon>
        <taxon>Rhodospirillales</taxon>
        <taxon>Terasakiellaceae</taxon>
        <taxon>Terasakiella</taxon>
    </lineage>
</organism>
<dbReference type="Gene3D" id="2.70.70.10">
    <property type="entry name" value="Glucose Permease (Domain IIA)"/>
    <property type="match status" value="1"/>
</dbReference>
<dbReference type="InterPro" id="IPR011055">
    <property type="entry name" value="Dup_hybrid_motif"/>
</dbReference>
<evidence type="ECO:0000259" key="1">
    <source>
        <dbReference type="Pfam" id="PF01551"/>
    </source>
</evidence>
<dbReference type="AlphaFoldDB" id="A0A1C3RIH3"/>
<keyword evidence="3" id="KW-1185">Reference proteome</keyword>
<dbReference type="InterPro" id="IPR050570">
    <property type="entry name" value="Cell_wall_metabolism_enzyme"/>
</dbReference>
<gene>
    <name evidence="2" type="ORF">MTBPR1_40089</name>
</gene>
<dbReference type="CDD" id="cd12797">
    <property type="entry name" value="M23_peptidase"/>
    <property type="match status" value="1"/>
</dbReference>
<evidence type="ECO:0000313" key="2">
    <source>
        <dbReference type="EMBL" id="SCA57066.1"/>
    </source>
</evidence>
<dbReference type="PANTHER" id="PTHR21666">
    <property type="entry name" value="PEPTIDASE-RELATED"/>
    <property type="match status" value="1"/>
</dbReference>
<accession>A0A1C3RIH3</accession>
<proteinExistence type="predicted"/>
<feature type="domain" description="M23ase beta-sheet core" evidence="1">
    <location>
        <begin position="80"/>
        <end position="204"/>
    </location>
</feature>
<name>A0A1C3RIH3_9PROT</name>
<dbReference type="GO" id="GO:0004222">
    <property type="term" value="F:metalloendopeptidase activity"/>
    <property type="evidence" value="ECO:0007669"/>
    <property type="project" value="TreeGrafter"/>
</dbReference>
<dbReference type="EMBL" id="FLYE01000034">
    <property type="protein sequence ID" value="SCA57066.1"/>
    <property type="molecule type" value="Genomic_DNA"/>
</dbReference>
<protein>
    <submittedName>
        <fullName evidence="2">Putative Peptidase M23 domain-containing protein</fullName>
    </submittedName>
</protein>
<dbReference type="Pfam" id="PF01551">
    <property type="entry name" value="Peptidase_M23"/>
    <property type="match status" value="1"/>
</dbReference>
<evidence type="ECO:0000313" key="3">
    <source>
        <dbReference type="Proteomes" id="UP000231658"/>
    </source>
</evidence>